<sequence length="243" mass="26376">MPARITIAFDYSDDDSPRVQRLPRPDPKWLCVNVEGERAVTQVFLPTVTLETLKDTVWDSWLSTIQGPVLGRCDVTPAQRQLLLDLALTYRAFTSGAAGVPDIWYTNFTRTLINIARSHVNEPIDKPLDFLTSALRVLLDKTTFTAPDIPPVWDDNHGAAKPDSHATPSAVSLASGGARAPDCSSCGGETGPRPESDVPAPGPAFDDIYRTVPRRRADEGYGSDDETIPSLATVDNSSDEDGL</sequence>
<feature type="region of interest" description="Disordered" evidence="1">
    <location>
        <begin position="149"/>
        <end position="243"/>
    </location>
</feature>
<protein>
    <submittedName>
        <fullName evidence="2">Mixed-linked glucanase</fullName>
    </submittedName>
</protein>
<dbReference type="AlphaFoldDB" id="A0A5K1JXY2"/>
<name>A0A5K1JXY2_9APHY</name>
<proteinExistence type="predicted"/>
<dbReference type="EMBL" id="LR726343">
    <property type="protein sequence ID" value="VWO97483.1"/>
    <property type="molecule type" value="Genomic_DNA"/>
</dbReference>
<accession>A0A5K1JXY2</accession>
<gene>
    <name evidence="2" type="primary">C0NFK7</name>
</gene>
<reference evidence="2" key="1">
    <citation type="submission" date="2019-10" db="EMBL/GenBank/DDBJ databases">
        <authorList>
            <person name="Nor Muhammad N."/>
        </authorList>
    </citation>
    <scope>NUCLEOTIDE SEQUENCE</scope>
</reference>
<organism evidence="2">
    <name type="scientific">Ganoderma boninense</name>
    <dbReference type="NCBI Taxonomy" id="34458"/>
    <lineage>
        <taxon>Eukaryota</taxon>
        <taxon>Fungi</taxon>
        <taxon>Dikarya</taxon>
        <taxon>Basidiomycota</taxon>
        <taxon>Agaricomycotina</taxon>
        <taxon>Agaricomycetes</taxon>
        <taxon>Polyporales</taxon>
        <taxon>Polyporaceae</taxon>
        <taxon>Ganoderma</taxon>
    </lineage>
</organism>
<evidence type="ECO:0000313" key="2">
    <source>
        <dbReference type="EMBL" id="VWO97483.1"/>
    </source>
</evidence>
<evidence type="ECO:0000256" key="1">
    <source>
        <dbReference type="SAM" id="MobiDB-lite"/>
    </source>
</evidence>
<feature type="compositionally biased region" description="Basic and acidic residues" evidence="1">
    <location>
        <begin position="154"/>
        <end position="164"/>
    </location>
</feature>